<organism evidence="1 2">
    <name type="scientific">Cylindrospermopsis raciborskii CENA302</name>
    <dbReference type="NCBI Taxonomy" id="1170768"/>
    <lineage>
        <taxon>Bacteria</taxon>
        <taxon>Bacillati</taxon>
        <taxon>Cyanobacteriota</taxon>
        <taxon>Cyanophyceae</taxon>
        <taxon>Nostocales</taxon>
        <taxon>Aphanizomenonaceae</taxon>
        <taxon>Cylindrospermopsis</taxon>
    </lineage>
</organism>
<protein>
    <submittedName>
        <fullName evidence="1">Uncharacterized protein</fullName>
    </submittedName>
</protein>
<evidence type="ECO:0000313" key="1">
    <source>
        <dbReference type="EMBL" id="OPH11365.1"/>
    </source>
</evidence>
<sequence length="71" mass="7990">MQVPYKAKGNQIRKSALNVVFTSKTRFLAVKSPSNFKKSLYLALNQVFITFTIKIVTKNKLAIMGGNPAKW</sequence>
<comment type="caution">
    <text evidence="1">The sequence shown here is derived from an EMBL/GenBank/DDBJ whole genome shotgun (WGS) entry which is preliminary data.</text>
</comment>
<dbReference type="Proteomes" id="UP000190056">
    <property type="component" value="Unassembled WGS sequence"/>
</dbReference>
<gene>
    <name evidence="1" type="ORF">CENA302_00805</name>
</gene>
<evidence type="ECO:0000313" key="2">
    <source>
        <dbReference type="Proteomes" id="UP000190056"/>
    </source>
</evidence>
<name>A0A9Q5WBG1_9CYAN</name>
<accession>A0A9Q5WBG1</accession>
<reference evidence="1 2" key="1">
    <citation type="submission" date="2017-01" db="EMBL/GenBank/DDBJ databases">
        <authorList>
            <person name="Abreu V.A."/>
            <person name="Popin R.V."/>
            <person name="Rigonato J."/>
            <person name="Andreote A.P."/>
            <person name="Schaker P.C."/>
            <person name="Hoff-Risseti C."/>
            <person name="Alvarenga D.O."/>
            <person name="Varani A.M."/>
            <person name="Fiore M.F."/>
        </authorList>
    </citation>
    <scope>NUCLEOTIDE SEQUENCE [LARGE SCALE GENOMIC DNA]</scope>
    <source>
        <strain evidence="1 2">CENA302</strain>
    </source>
</reference>
<proteinExistence type="predicted"/>
<dbReference type="AlphaFoldDB" id="A0A9Q5WBG1"/>
<dbReference type="EMBL" id="MTPU01000003">
    <property type="protein sequence ID" value="OPH11365.1"/>
    <property type="molecule type" value="Genomic_DNA"/>
</dbReference>